<evidence type="ECO:0000313" key="13">
    <source>
        <dbReference type="EMBL" id="KAL1219549.1"/>
    </source>
</evidence>
<dbReference type="PRINTS" id="PR01217">
    <property type="entry name" value="PRICHEXTENSN"/>
</dbReference>
<protein>
    <submittedName>
        <fullName evidence="13">Non-specific lipid transfer protein GPI-anchored 23</fullName>
    </submittedName>
</protein>
<keyword evidence="14" id="KW-1185">Reference proteome</keyword>
<feature type="compositionally biased region" description="Low complexity" evidence="10">
    <location>
        <begin position="155"/>
        <end position="215"/>
    </location>
</feature>
<feature type="signal peptide" evidence="11">
    <location>
        <begin position="1"/>
        <end position="19"/>
    </location>
</feature>
<keyword evidence="9" id="KW-0449">Lipoprotein</keyword>
<dbReference type="FunFam" id="1.10.110.10:FF:000001">
    <property type="entry name" value="Bifunctional inhibitor/lipid-transfer protein/seed storage 2S albumin superfamily protein"/>
    <property type="match status" value="1"/>
</dbReference>
<feature type="domain" description="Bifunctional inhibitor/plant lipid transfer protein/seed storage helical" evidence="12">
    <location>
        <begin position="50"/>
        <end position="126"/>
    </location>
</feature>
<reference evidence="13 14" key="1">
    <citation type="submission" date="2024-04" db="EMBL/GenBank/DDBJ databases">
        <title>Genome assembly C_amara_ONT_v2.</title>
        <authorList>
            <person name="Yant L."/>
            <person name="Moore C."/>
            <person name="Slenker M."/>
        </authorList>
    </citation>
    <scope>NUCLEOTIDE SEQUENCE [LARGE SCALE GENOMIC DNA]</scope>
    <source>
        <tissue evidence="13">Leaf</tissue>
    </source>
</reference>
<evidence type="ECO:0000259" key="12">
    <source>
        <dbReference type="SMART" id="SM00499"/>
    </source>
</evidence>
<dbReference type="GO" id="GO:0005886">
    <property type="term" value="C:plasma membrane"/>
    <property type="evidence" value="ECO:0007669"/>
    <property type="project" value="UniProtKB-SubCell"/>
</dbReference>
<dbReference type="CDD" id="cd00010">
    <property type="entry name" value="AAI_LTSS"/>
    <property type="match status" value="1"/>
</dbReference>
<organism evidence="13 14">
    <name type="scientific">Cardamine amara subsp. amara</name>
    <dbReference type="NCBI Taxonomy" id="228776"/>
    <lineage>
        <taxon>Eukaryota</taxon>
        <taxon>Viridiplantae</taxon>
        <taxon>Streptophyta</taxon>
        <taxon>Embryophyta</taxon>
        <taxon>Tracheophyta</taxon>
        <taxon>Spermatophyta</taxon>
        <taxon>Magnoliopsida</taxon>
        <taxon>eudicotyledons</taxon>
        <taxon>Gunneridae</taxon>
        <taxon>Pentapetalae</taxon>
        <taxon>rosids</taxon>
        <taxon>malvids</taxon>
        <taxon>Brassicales</taxon>
        <taxon>Brassicaceae</taxon>
        <taxon>Cardamineae</taxon>
        <taxon>Cardamine</taxon>
    </lineage>
</organism>
<dbReference type="GO" id="GO:0098552">
    <property type="term" value="C:side of membrane"/>
    <property type="evidence" value="ECO:0007669"/>
    <property type="project" value="UniProtKB-KW"/>
</dbReference>
<evidence type="ECO:0000256" key="6">
    <source>
        <dbReference type="ARBA" id="ARBA00023136"/>
    </source>
</evidence>
<keyword evidence="8" id="KW-0325">Glycoprotein</keyword>
<evidence type="ECO:0000256" key="10">
    <source>
        <dbReference type="SAM" id="MobiDB-lite"/>
    </source>
</evidence>
<comment type="subcellular location">
    <subcellularLocation>
        <location evidence="1">Cell membrane</location>
        <topology evidence="1">Lipid-anchor</topology>
        <topology evidence="1">GPI-anchor</topology>
    </subcellularLocation>
</comment>
<keyword evidence="3" id="KW-1003">Cell membrane</keyword>
<comment type="caution">
    <text evidence="13">The sequence shown here is derived from an EMBL/GenBank/DDBJ whole genome shotgun (WGS) entry which is preliminary data.</text>
</comment>
<evidence type="ECO:0000256" key="7">
    <source>
        <dbReference type="ARBA" id="ARBA00023157"/>
    </source>
</evidence>
<sequence>MKQSFILSIALALVSLSDATEFISPSQPPVMSPIQSPVMSPTSEPSNSDCSSVIYSMVDCLSFLTIGSTDPTPTKTCCVGVKSVLEFNPQCLCSGLESSRAMGFVLDDKKALAIPKTCNVPIDPHCDVSTPAAQPALTPQPPMTSPSSAKSPAITPSLPTVTPSPPVVTSSPPTFTNSPPAVTASSPTMPVSSSTRTVSSPKVTASSPAPSPSISRTENLSLSKLFLAVTIAFSFSYMLA</sequence>
<feature type="region of interest" description="Disordered" evidence="10">
    <location>
        <begin position="131"/>
        <end position="216"/>
    </location>
</feature>
<evidence type="ECO:0000256" key="11">
    <source>
        <dbReference type="SAM" id="SignalP"/>
    </source>
</evidence>
<dbReference type="Gene3D" id="1.10.110.10">
    <property type="entry name" value="Plant lipid-transfer and hydrophobic proteins"/>
    <property type="match status" value="1"/>
</dbReference>
<keyword evidence="7" id="KW-1015">Disulfide bond</keyword>
<dbReference type="SUPFAM" id="SSF47699">
    <property type="entry name" value="Bifunctional inhibitor/lipid-transfer protein/seed storage 2S albumin"/>
    <property type="match status" value="1"/>
</dbReference>
<name>A0ABD1BR15_CARAN</name>
<evidence type="ECO:0000256" key="2">
    <source>
        <dbReference type="ARBA" id="ARBA00009748"/>
    </source>
</evidence>
<gene>
    <name evidence="13" type="ORF">V5N11_022411</name>
</gene>
<accession>A0ABD1BR15</accession>
<dbReference type="SMART" id="SM00499">
    <property type="entry name" value="AAI"/>
    <property type="match status" value="1"/>
</dbReference>
<evidence type="ECO:0000256" key="5">
    <source>
        <dbReference type="ARBA" id="ARBA00022729"/>
    </source>
</evidence>
<keyword evidence="4" id="KW-0336">GPI-anchor</keyword>
<keyword evidence="6" id="KW-0472">Membrane</keyword>
<evidence type="ECO:0000256" key="3">
    <source>
        <dbReference type="ARBA" id="ARBA00022475"/>
    </source>
</evidence>
<evidence type="ECO:0000256" key="4">
    <source>
        <dbReference type="ARBA" id="ARBA00022622"/>
    </source>
</evidence>
<proteinExistence type="inferred from homology"/>
<dbReference type="PANTHER" id="PTHR33044">
    <property type="entry name" value="BIFUNCTIONAL INHIBITOR/LIPID-TRANSFER PROTEIN/SEED STORAGE 2S ALBUMIN SUPERFAMILY PROTEIN-RELATED"/>
    <property type="match status" value="1"/>
</dbReference>
<feature type="chain" id="PRO_5044786745" evidence="11">
    <location>
        <begin position="20"/>
        <end position="240"/>
    </location>
</feature>
<dbReference type="AlphaFoldDB" id="A0ABD1BR15"/>
<dbReference type="InterPro" id="IPR043325">
    <property type="entry name" value="LTSS"/>
</dbReference>
<evidence type="ECO:0000313" key="14">
    <source>
        <dbReference type="Proteomes" id="UP001558713"/>
    </source>
</evidence>
<dbReference type="InterPro" id="IPR036312">
    <property type="entry name" value="Bifun_inhib/LTP/seed_sf"/>
</dbReference>
<dbReference type="Proteomes" id="UP001558713">
    <property type="component" value="Unassembled WGS sequence"/>
</dbReference>
<evidence type="ECO:0000256" key="1">
    <source>
        <dbReference type="ARBA" id="ARBA00004609"/>
    </source>
</evidence>
<dbReference type="EMBL" id="JBANAX010000179">
    <property type="protein sequence ID" value="KAL1219549.1"/>
    <property type="molecule type" value="Genomic_DNA"/>
</dbReference>
<dbReference type="InterPro" id="IPR016140">
    <property type="entry name" value="Bifunc_inhib/LTP/seed_store"/>
</dbReference>
<keyword evidence="5 11" id="KW-0732">Signal</keyword>
<evidence type="ECO:0000256" key="9">
    <source>
        <dbReference type="ARBA" id="ARBA00023288"/>
    </source>
</evidence>
<evidence type="ECO:0000256" key="8">
    <source>
        <dbReference type="ARBA" id="ARBA00023180"/>
    </source>
</evidence>
<comment type="similarity">
    <text evidence="2">Belongs to the plant LTP family.</text>
</comment>
<dbReference type="Pfam" id="PF14368">
    <property type="entry name" value="LTP_2"/>
    <property type="match status" value="1"/>
</dbReference>